<reference evidence="1" key="2">
    <citation type="submission" date="2018-05" db="EMBL/GenBank/DDBJ databases">
        <title>OgluRS3 (Oryza glumaepatula Reference Sequence Version 3).</title>
        <authorList>
            <person name="Zhang J."/>
            <person name="Kudrna D."/>
            <person name="Lee S."/>
            <person name="Talag J."/>
            <person name="Welchert J."/>
            <person name="Wing R.A."/>
        </authorList>
    </citation>
    <scope>NUCLEOTIDE SEQUENCE [LARGE SCALE GENOMIC DNA]</scope>
</reference>
<protein>
    <recommendedName>
        <fullName evidence="3">Membrane protein insertion efficiency factor YidD</fullName>
    </recommendedName>
</protein>
<sequence>MAASALLSPARPLAGTTLSFGVPYQNKRRIPTMRVYCAADEEEEVNDLGVNVALSMLKFYKREISPLLPSSCRYVPTCSQYSMQAYKKYGVAKGTILTAWRLCRCNPLGVRLYIRKDSIAYCLPMQLSQARVFRSSTAPDKGNLFVYSSIDSCHVEKQPLPVLSQQKVLVMVLVHLVPDCINDIWSQFQLLHACTVVPGLPLFVLLRALHQVCTLTGDGVQSVRPQKVLLQRQPQPTIPWGGRVQYVKQSREGGTIVIIGDALDEHVWLHLADVTEGNIPGVWPVAEDALVHQSTETQEVIHHKHLIRLDVQVLGTNCLPLCCCNSLESEWHTKLIGTAAQAMPCLLNTLKWTKRRLEDVNDGDPHLRRPVFPASQPAEQVWPVQPTARAVINYVQPLLPLHSLHDCHGGKHECHLREAAGCHVELVHLEPCLKPLGEVVSHSLHGVACCQTRLQIAGCLSPWPVHTGSAATHQFVQQLASTSLLCPCNRQGS</sequence>
<dbReference type="NCBIfam" id="TIGR00278">
    <property type="entry name" value="membrane protein insertion efficiency factor YidD"/>
    <property type="match status" value="1"/>
</dbReference>
<dbReference type="InterPro" id="IPR002696">
    <property type="entry name" value="Membr_insert_effic_factor_YidD"/>
</dbReference>
<dbReference type="Gramene" id="OGLUM11G22860.1">
    <property type="protein sequence ID" value="OGLUM11G22860.1"/>
    <property type="gene ID" value="OGLUM11G22860"/>
</dbReference>
<evidence type="ECO:0000313" key="2">
    <source>
        <dbReference type="Proteomes" id="UP000026961"/>
    </source>
</evidence>
<dbReference type="EnsemblPlants" id="OGLUM11G22860.1">
    <property type="protein sequence ID" value="OGLUM11G22860.1"/>
    <property type="gene ID" value="OGLUM11G22860"/>
</dbReference>
<dbReference type="PANTHER" id="PTHR33383:SF1">
    <property type="entry name" value="MEMBRANE PROTEIN INSERTION EFFICIENCY FACTOR-RELATED"/>
    <property type="match status" value="1"/>
</dbReference>
<dbReference type="Pfam" id="PF01809">
    <property type="entry name" value="YidD"/>
    <property type="match status" value="1"/>
</dbReference>
<reference evidence="1" key="1">
    <citation type="submission" date="2015-04" db="UniProtKB">
        <authorList>
            <consortium name="EnsemblPlants"/>
        </authorList>
    </citation>
    <scope>IDENTIFICATION</scope>
</reference>
<dbReference type="eggNOG" id="ENOG502S1FR">
    <property type="taxonomic scope" value="Eukaryota"/>
</dbReference>
<dbReference type="STRING" id="40148.A0A0E0BMG5"/>
<accession>A0A0E0BMG5</accession>
<organism evidence="1">
    <name type="scientific">Oryza glumipatula</name>
    <dbReference type="NCBI Taxonomy" id="40148"/>
    <lineage>
        <taxon>Eukaryota</taxon>
        <taxon>Viridiplantae</taxon>
        <taxon>Streptophyta</taxon>
        <taxon>Embryophyta</taxon>
        <taxon>Tracheophyta</taxon>
        <taxon>Spermatophyta</taxon>
        <taxon>Magnoliopsida</taxon>
        <taxon>Liliopsida</taxon>
        <taxon>Poales</taxon>
        <taxon>Poaceae</taxon>
        <taxon>BOP clade</taxon>
        <taxon>Oryzoideae</taxon>
        <taxon>Oryzeae</taxon>
        <taxon>Oryzinae</taxon>
        <taxon>Oryza</taxon>
    </lineage>
</organism>
<evidence type="ECO:0000313" key="1">
    <source>
        <dbReference type="EnsemblPlants" id="OGLUM11G22860.1"/>
    </source>
</evidence>
<name>A0A0E0BMG5_9ORYZ</name>
<dbReference type="AlphaFoldDB" id="A0A0E0BMG5"/>
<dbReference type="PANTHER" id="PTHR33383">
    <property type="entry name" value="MEMBRANE PROTEIN INSERTION EFFICIENCY FACTOR-RELATED"/>
    <property type="match status" value="1"/>
</dbReference>
<dbReference type="Proteomes" id="UP000026961">
    <property type="component" value="Chromosome 11"/>
</dbReference>
<dbReference type="SMART" id="SM01234">
    <property type="entry name" value="Haemolytic"/>
    <property type="match status" value="1"/>
</dbReference>
<dbReference type="HAMAP" id="MF_00386">
    <property type="entry name" value="UPF0161_YidD"/>
    <property type="match status" value="1"/>
</dbReference>
<proteinExistence type="inferred from homology"/>
<keyword evidence="2" id="KW-1185">Reference proteome</keyword>
<evidence type="ECO:0008006" key="3">
    <source>
        <dbReference type="Google" id="ProtNLM"/>
    </source>
</evidence>
<dbReference type="HOGENOM" id="CLU_649537_0_0_1"/>